<evidence type="ECO:0000259" key="13">
    <source>
        <dbReference type="Pfam" id="PF04413"/>
    </source>
</evidence>
<evidence type="ECO:0000256" key="11">
    <source>
        <dbReference type="PIRSR" id="PIRSR639901-2"/>
    </source>
</evidence>
<keyword evidence="12" id="KW-0472">Membrane</keyword>
<dbReference type="FunFam" id="3.40.50.11720:FF:000001">
    <property type="entry name" value="3-deoxy-D-manno-octulosonic acid transferase"/>
    <property type="match status" value="1"/>
</dbReference>
<feature type="active site" description="Proton acceptor" evidence="10">
    <location>
        <position position="71"/>
    </location>
</feature>
<sequence length="448" mass="49051">MSGGMALALYTGLWRLALPLVLARLYWRGRQQPAYRQRIGERLAWASGGGREGQGRASRIAIWIHAVSVGEVQAAEPLIRRLLETDPARAILVTTTTPTGAERLRALFGERVAHHYTPFDLPGVMARFLDQIEPRLVIVMETEIWPNMLAVLEQRAIPVALVNARLSARSARGYARLSSLTRQALGRFALIAAQAPADAERFIALGARRERVQVTGSLKFDVVRAEDLAIGAREVRRLWGAERPVWIAASTHEGEETQMLRAHQRLLAHYPDALLVLVPRHPERFEAVATLIERQGLAFARRSQARAVASNESVYLGDSMGELTCFLAASDLAFIGGSLVPRGGHNPLEASVAGIPVILGPQTFNFAAIVQSLRAAGAAEQVEDVAALSQCLLDLFDDPERRARMGLRGRDVVERNRGALERLLSALAPWLAVATTSDRSAEATSERD</sequence>
<protein>
    <recommendedName>
        <fullName evidence="5 12">3-deoxy-D-manno-octulosonic acid transferase</fullName>
        <shortName evidence="12">Kdo transferase</shortName>
        <ecNumber evidence="4 12">2.4.99.12</ecNumber>
    </recommendedName>
    <alternativeName>
        <fullName evidence="8 12">Lipid IV(A) 3-deoxy-D-manno-octulosonic acid transferase</fullName>
    </alternativeName>
</protein>
<comment type="pathway">
    <text evidence="2 12">Bacterial outer membrane biogenesis; LPS core biosynthesis.</text>
</comment>
<dbReference type="UniPathway" id="UPA00958"/>
<dbReference type="Gene3D" id="3.40.50.2000">
    <property type="entry name" value="Glycogen Phosphorylase B"/>
    <property type="match status" value="1"/>
</dbReference>
<dbReference type="InterPro" id="IPR039901">
    <property type="entry name" value="Kdotransferase"/>
</dbReference>
<evidence type="ECO:0000256" key="3">
    <source>
        <dbReference type="ARBA" id="ARBA00006380"/>
    </source>
</evidence>
<reference evidence="14 15" key="1">
    <citation type="submission" date="2019-11" db="EMBL/GenBank/DDBJ databases">
        <title>Whole-genome sequence of the anaerobic purple sulfur bacterium Allochromatium palmeri DSM 15591.</title>
        <authorList>
            <person name="Kyndt J.A."/>
            <person name="Meyer T.E."/>
        </authorList>
    </citation>
    <scope>NUCLEOTIDE SEQUENCE [LARGE SCALE GENOMIC DNA]</scope>
    <source>
        <strain evidence="14 15">DSM 15591</strain>
    </source>
</reference>
<keyword evidence="6 12" id="KW-0808">Transferase</keyword>
<feature type="site" description="Transition state stabilizer" evidence="11">
    <location>
        <position position="141"/>
    </location>
</feature>
<dbReference type="EC" id="2.4.99.12" evidence="4 12"/>
<dbReference type="GO" id="GO:0005886">
    <property type="term" value="C:plasma membrane"/>
    <property type="evidence" value="ECO:0007669"/>
    <property type="project" value="UniProtKB-SubCell"/>
</dbReference>
<evidence type="ECO:0000256" key="7">
    <source>
        <dbReference type="ARBA" id="ARBA00022968"/>
    </source>
</evidence>
<proteinExistence type="inferred from homology"/>
<evidence type="ECO:0000256" key="6">
    <source>
        <dbReference type="ARBA" id="ARBA00022679"/>
    </source>
</evidence>
<dbReference type="FunFam" id="3.40.50.2000:FF:000032">
    <property type="entry name" value="3-deoxy-D-manno-octulosonic acid transferase"/>
    <property type="match status" value="1"/>
</dbReference>
<comment type="subcellular location">
    <subcellularLocation>
        <location evidence="1">Cell inner membrane</location>
        <topology evidence="1">Single-pass membrane protein</topology>
        <orientation evidence="1">Cytoplasmic side</orientation>
    </subcellularLocation>
    <subcellularLocation>
        <location evidence="12">Cell membrane</location>
    </subcellularLocation>
</comment>
<evidence type="ECO:0000256" key="8">
    <source>
        <dbReference type="ARBA" id="ARBA00031445"/>
    </source>
</evidence>
<dbReference type="EMBL" id="WNKT01000023">
    <property type="protein sequence ID" value="MTW21743.1"/>
    <property type="molecule type" value="Genomic_DNA"/>
</dbReference>
<dbReference type="InterPro" id="IPR007507">
    <property type="entry name" value="Glycos_transf_N"/>
</dbReference>
<dbReference type="OrthoDB" id="9789797at2"/>
<keyword evidence="15" id="KW-1185">Reference proteome</keyword>
<gene>
    <name evidence="14" type="ORF">GJ668_11645</name>
</gene>
<organism evidence="14 15">
    <name type="scientific">Allochromatium palmeri</name>
    <dbReference type="NCBI Taxonomy" id="231048"/>
    <lineage>
        <taxon>Bacteria</taxon>
        <taxon>Pseudomonadati</taxon>
        <taxon>Pseudomonadota</taxon>
        <taxon>Gammaproteobacteria</taxon>
        <taxon>Chromatiales</taxon>
        <taxon>Chromatiaceae</taxon>
        <taxon>Allochromatium</taxon>
    </lineage>
</organism>
<dbReference type="GO" id="GO:0043842">
    <property type="term" value="F:Kdo transferase activity"/>
    <property type="evidence" value="ECO:0007669"/>
    <property type="project" value="UniProtKB-EC"/>
</dbReference>
<dbReference type="RefSeq" id="WP_155450327.1">
    <property type="nucleotide sequence ID" value="NZ_WNKT01000023.1"/>
</dbReference>
<comment type="similarity">
    <text evidence="3">Belongs to the glycosyltransferase group 1 family. Glycosyltransferase 30 subfamily.</text>
</comment>
<dbReference type="Gene3D" id="3.40.50.11720">
    <property type="entry name" value="3-Deoxy-D-manno-octulosonic-acid transferase, N-terminal domain"/>
    <property type="match status" value="1"/>
</dbReference>
<feature type="domain" description="3-deoxy-D-manno-octulosonic-acid transferase N-terminal" evidence="13">
    <location>
        <begin position="38"/>
        <end position="222"/>
    </location>
</feature>
<comment type="caution">
    <text evidence="14">The sequence shown here is derived from an EMBL/GenBank/DDBJ whole genome shotgun (WGS) entry which is preliminary data.</text>
</comment>
<dbReference type="InterPro" id="IPR038107">
    <property type="entry name" value="Glycos_transf_N_sf"/>
</dbReference>
<dbReference type="Pfam" id="PF04413">
    <property type="entry name" value="Glycos_transf_N"/>
    <property type="match status" value="1"/>
</dbReference>
<evidence type="ECO:0000313" key="14">
    <source>
        <dbReference type="EMBL" id="MTW21743.1"/>
    </source>
</evidence>
<evidence type="ECO:0000256" key="9">
    <source>
        <dbReference type="ARBA" id="ARBA00049183"/>
    </source>
</evidence>
<dbReference type="Proteomes" id="UP000434044">
    <property type="component" value="Unassembled WGS sequence"/>
</dbReference>
<evidence type="ECO:0000313" key="15">
    <source>
        <dbReference type="Proteomes" id="UP000434044"/>
    </source>
</evidence>
<evidence type="ECO:0000256" key="2">
    <source>
        <dbReference type="ARBA" id="ARBA00004713"/>
    </source>
</evidence>
<dbReference type="AlphaFoldDB" id="A0A6N8EBZ0"/>
<evidence type="ECO:0000256" key="10">
    <source>
        <dbReference type="PIRSR" id="PIRSR639901-1"/>
    </source>
</evidence>
<comment type="catalytic activity">
    <reaction evidence="9 12">
        <text>lipid IVA (E. coli) + CMP-3-deoxy-beta-D-manno-octulosonate = alpha-Kdo-(2-&gt;6)-lipid IVA (E. coli) + CMP + H(+)</text>
        <dbReference type="Rhea" id="RHEA:28066"/>
        <dbReference type="ChEBI" id="CHEBI:15378"/>
        <dbReference type="ChEBI" id="CHEBI:58603"/>
        <dbReference type="ChEBI" id="CHEBI:60364"/>
        <dbReference type="ChEBI" id="CHEBI:60377"/>
        <dbReference type="ChEBI" id="CHEBI:85987"/>
        <dbReference type="EC" id="2.4.99.12"/>
    </reaction>
</comment>
<dbReference type="NCBIfam" id="NF004388">
    <property type="entry name" value="PRK05749.1-4"/>
    <property type="match status" value="1"/>
</dbReference>
<feature type="site" description="Transition state stabilizer" evidence="11">
    <location>
        <position position="219"/>
    </location>
</feature>
<dbReference type="PANTHER" id="PTHR42755:SF1">
    <property type="entry name" value="3-DEOXY-D-MANNO-OCTULOSONIC ACID TRANSFERASE, MITOCHONDRIAL-RELATED"/>
    <property type="match status" value="1"/>
</dbReference>
<evidence type="ECO:0000256" key="5">
    <source>
        <dbReference type="ARBA" id="ARBA00019077"/>
    </source>
</evidence>
<dbReference type="SUPFAM" id="SSF53756">
    <property type="entry name" value="UDP-Glycosyltransferase/glycogen phosphorylase"/>
    <property type="match status" value="1"/>
</dbReference>
<keyword evidence="12" id="KW-0448">Lipopolysaccharide biosynthesis</keyword>
<accession>A0A6N8EBZ0</accession>
<keyword evidence="12" id="KW-1003">Cell membrane</keyword>
<name>A0A6N8EBZ0_9GAMM</name>
<dbReference type="GO" id="GO:0009245">
    <property type="term" value="P:lipid A biosynthetic process"/>
    <property type="evidence" value="ECO:0007669"/>
    <property type="project" value="TreeGrafter"/>
</dbReference>
<evidence type="ECO:0000256" key="1">
    <source>
        <dbReference type="ARBA" id="ARBA00004388"/>
    </source>
</evidence>
<dbReference type="GO" id="GO:0009244">
    <property type="term" value="P:lipopolysaccharide core region biosynthetic process"/>
    <property type="evidence" value="ECO:0007669"/>
    <property type="project" value="UniProtKB-UniRule"/>
</dbReference>
<comment type="function">
    <text evidence="12">Involved in lipopolysaccharide (LPS) biosynthesis. Catalyzes the transfer of 3-deoxy-D-manno-octulosonate (Kdo) residue(s) from CMP-Kdo to lipid IV(A), the tetraacyldisaccharide-1,4'-bisphosphate precursor of lipid A.</text>
</comment>
<evidence type="ECO:0000256" key="4">
    <source>
        <dbReference type="ARBA" id="ARBA00012621"/>
    </source>
</evidence>
<evidence type="ECO:0000256" key="12">
    <source>
        <dbReference type="RuleBase" id="RU365103"/>
    </source>
</evidence>
<dbReference type="PANTHER" id="PTHR42755">
    <property type="entry name" value="3-DEOXY-MANNO-OCTULOSONATE CYTIDYLYLTRANSFERASE"/>
    <property type="match status" value="1"/>
</dbReference>
<keyword evidence="7" id="KW-0812">Transmembrane</keyword>
<keyword evidence="7" id="KW-0735">Signal-anchor</keyword>